<evidence type="ECO:0000313" key="1">
    <source>
        <dbReference type="EMBL" id="CDN46561.1"/>
    </source>
</evidence>
<proteinExistence type="predicted"/>
<evidence type="ECO:0000313" key="2">
    <source>
        <dbReference type="Proteomes" id="UP000028181"/>
    </source>
</evidence>
<protein>
    <submittedName>
        <fullName evidence="1">Uncharacterized protein</fullName>
    </submittedName>
</protein>
<dbReference type="GeneID" id="24256616"/>
<dbReference type="Proteomes" id="UP000028181">
    <property type="component" value="Chromosome I"/>
</dbReference>
<sequence length="280" mass="31503">MLEENDPIDLRKMLEEISVVGDRYRKMFAAPEVADAVKGIRAAAVQLSSFYDQARGALEPLLMSIQRMALREKTVELVTNAGWLPHITTPSALLALDMDTARVHQILSDFYFSEIDDVERQFMASVGCYDLDGQLTATFSEALQCHRHGCYRATVRLLFPEIERVACLEFYGGARKQKASLPKFADAVGRLTLGEFPQVEGPLQLYRKLEGHIYTKVQDDDAIRKATLDPVPNRHAAIHGLVDYNTMQNSMNALIMADFMFQLFSCLKKLSSEVPVEQPL</sequence>
<accession>A0A068SLG8</accession>
<gene>
    <name evidence="1" type="ORF">RG540_CH03690</name>
</gene>
<dbReference type="AlphaFoldDB" id="A0A068SLG8"/>
<dbReference type="OrthoDB" id="7508400at2"/>
<dbReference type="EMBL" id="HG938353">
    <property type="protein sequence ID" value="CDN46561.1"/>
    <property type="molecule type" value="Genomic_DNA"/>
</dbReference>
<dbReference type="HOGENOM" id="CLU_1018828_0_0_5"/>
<reference evidence="2" key="1">
    <citation type="journal article" date="2014" name="BMC Genomics">
        <title>Genome sequencing of two Neorhizobium galegae strains reveals a noeT gene responsible for the unusual acetylation of the nodulation factors.</title>
        <authorList>
            <person name="Osterman J."/>
            <person name="Marsh J."/>
            <person name="Laine P.K."/>
            <person name="Zeng Z."/>
            <person name="Alatalo E."/>
            <person name="Sullivan J.T."/>
            <person name="Young J.P."/>
            <person name="Thomas-Oates J."/>
            <person name="Paulin L."/>
            <person name="Lindstrom K."/>
        </authorList>
    </citation>
    <scope>NUCLEOTIDE SEQUENCE [LARGE SCALE GENOMIC DNA]</scope>
    <source>
        <strain evidence="2">HAMBI 540</strain>
    </source>
</reference>
<dbReference type="eggNOG" id="ENOG5033ZIE">
    <property type="taxonomic scope" value="Bacteria"/>
</dbReference>
<name>A0A068SLG8_NEOGA</name>
<dbReference type="RefSeq" id="WP_038584023.1">
    <property type="nucleotide sequence ID" value="NZ_HG938353.1"/>
</dbReference>
<keyword evidence="2" id="KW-1185">Reference proteome</keyword>
<organism evidence="1 2">
    <name type="scientific">Neorhizobium galegae bv. orientalis str. HAMBI 540</name>
    <dbReference type="NCBI Taxonomy" id="1028800"/>
    <lineage>
        <taxon>Bacteria</taxon>
        <taxon>Pseudomonadati</taxon>
        <taxon>Pseudomonadota</taxon>
        <taxon>Alphaproteobacteria</taxon>
        <taxon>Hyphomicrobiales</taxon>
        <taxon>Rhizobiaceae</taxon>
        <taxon>Rhizobium/Agrobacterium group</taxon>
        <taxon>Neorhizobium</taxon>
    </lineage>
</organism>
<dbReference type="KEGG" id="ngg:RG540_CH03690"/>